<sequence length="46" mass="5237">MGDLVKYNIDGFMDFIQRKDGQIEVGGQRVEDGEIESHITSCNIFM</sequence>
<dbReference type="AlphaFoldDB" id="W9ZYC9"/>
<dbReference type="HOGENOM" id="CLU_3191384_0_0_1"/>
<reference evidence="1" key="1">
    <citation type="submission" date="2012-04" db="EMBL/GenBank/DDBJ databases">
        <title>The Genome Sequence of Fusarium oxysporum melonis.</title>
        <authorList>
            <consortium name="The Broad Institute Genome Sequencing Platform"/>
            <person name="Ma L.-J."/>
            <person name="Gale L.R."/>
            <person name="Schwartz D.C."/>
            <person name="Zhou S."/>
            <person name="Corby-Kistler H."/>
            <person name="Young S.K."/>
            <person name="Zeng Q."/>
            <person name="Gargeya S."/>
            <person name="Fitzgerald M."/>
            <person name="Haas B."/>
            <person name="Abouelleil A."/>
            <person name="Alvarado L."/>
            <person name="Arachchi H.M."/>
            <person name="Berlin A."/>
            <person name="Brown A."/>
            <person name="Chapman S.B."/>
            <person name="Chen Z."/>
            <person name="Dunbar C."/>
            <person name="Freedman E."/>
            <person name="Gearin G."/>
            <person name="Goldberg J."/>
            <person name="Griggs A."/>
            <person name="Gujja S."/>
            <person name="Heiman D."/>
            <person name="Howarth C."/>
            <person name="Larson L."/>
            <person name="Lui A."/>
            <person name="MacDonald P.J.P."/>
            <person name="Montmayeur A."/>
            <person name="Murphy C."/>
            <person name="Neiman D."/>
            <person name="Pearson M."/>
            <person name="Priest M."/>
            <person name="Roberts A."/>
            <person name="Saif S."/>
            <person name="Shea T."/>
            <person name="Shenoy N."/>
            <person name="Sisk P."/>
            <person name="Stolte C."/>
            <person name="Sykes S."/>
            <person name="Wortman J."/>
            <person name="Nusbaum C."/>
            <person name="Birren B."/>
        </authorList>
    </citation>
    <scope>NUCLEOTIDE SEQUENCE</scope>
    <source>
        <strain evidence="1">26406</strain>
    </source>
</reference>
<proteinExistence type="predicted"/>
<organism evidence="1">
    <name type="scientific">Fusarium oxysporum f. sp. melonis 26406</name>
    <dbReference type="NCBI Taxonomy" id="1089452"/>
    <lineage>
        <taxon>Eukaryota</taxon>
        <taxon>Fungi</taxon>
        <taxon>Dikarya</taxon>
        <taxon>Ascomycota</taxon>
        <taxon>Pezizomycotina</taxon>
        <taxon>Sordariomycetes</taxon>
        <taxon>Hypocreomycetidae</taxon>
        <taxon>Hypocreales</taxon>
        <taxon>Nectriaceae</taxon>
        <taxon>Fusarium</taxon>
        <taxon>Fusarium oxysporum species complex</taxon>
    </lineage>
</organism>
<dbReference type="Proteomes" id="UP000030703">
    <property type="component" value="Unassembled WGS sequence"/>
</dbReference>
<gene>
    <name evidence="1" type="ORF">FOMG_17345</name>
</gene>
<accession>W9ZYC9</accession>
<protein>
    <submittedName>
        <fullName evidence="1">Uncharacterized protein</fullName>
    </submittedName>
</protein>
<name>W9ZYC9_FUSOX</name>
<dbReference type="VEuPathDB" id="FungiDB:FOMG_17345"/>
<evidence type="ECO:0000313" key="1">
    <source>
        <dbReference type="EMBL" id="EXK26066.1"/>
    </source>
</evidence>
<dbReference type="EMBL" id="JH659372">
    <property type="protein sequence ID" value="EXK26066.1"/>
    <property type="molecule type" value="Genomic_DNA"/>
</dbReference>
<dbReference type="SUPFAM" id="SSF56801">
    <property type="entry name" value="Acetyl-CoA synthetase-like"/>
    <property type="match status" value="1"/>
</dbReference>
<reference evidence="1" key="2">
    <citation type="submission" date="2012-05" db="EMBL/GenBank/DDBJ databases">
        <title>Annotation of the Genome Sequence of Fusarium oxysporum f. sp. melonis 26406.</title>
        <authorList>
            <consortium name="The Broad Institute Genomics Platform"/>
            <person name="Ma L.-J."/>
            <person name="Corby-Kistler H."/>
            <person name="Broz K."/>
            <person name="Gale L.R."/>
            <person name="Jonkers W."/>
            <person name="O'Donnell K."/>
            <person name="Ploetz R."/>
            <person name="Steinberg C."/>
            <person name="Schwartz D.C."/>
            <person name="VanEtten H."/>
            <person name="Zhou S."/>
            <person name="Young S.K."/>
            <person name="Zeng Q."/>
            <person name="Gargeya S."/>
            <person name="Fitzgerald M."/>
            <person name="Abouelleil A."/>
            <person name="Alvarado L."/>
            <person name="Chapman S.B."/>
            <person name="Gainer-Dewar J."/>
            <person name="Goldberg J."/>
            <person name="Griggs A."/>
            <person name="Gujja S."/>
            <person name="Hansen M."/>
            <person name="Howarth C."/>
            <person name="Imamovic A."/>
            <person name="Ireland A."/>
            <person name="Larimer J."/>
            <person name="McCowan C."/>
            <person name="Murphy C."/>
            <person name="Pearson M."/>
            <person name="Poon T.W."/>
            <person name="Priest M."/>
            <person name="Roberts A."/>
            <person name="Saif S."/>
            <person name="Shea T."/>
            <person name="Sykes S."/>
            <person name="Wortman J."/>
            <person name="Nusbaum C."/>
            <person name="Birren B."/>
        </authorList>
    </citation>
    <scope>NUCLEOTIDE SEQUENCE</scope>
    <source>
        <strain evidence="1">26406</strain>
    </source>
</reference>